<comment type="caution">
    <text evidence="1">The sequence shown here is derived from an EMBL/GenBank/DDBJ whole genome shotgun (WGS) entry which is preliminary data.</text>
</comment>
<name>A0A9D2KAS3_9BACT</name>
<protein>
    <submittedName>
        <fullName evidence="1">PD-(D/E)XK nuclease family protein</fullName>
    </submittedName>
</protein>
<reference evidence="1" key="2">
    <citation type="submission" date="2021-04" db="EMBL/GenBank/DDBJ databases">
        <authorList>
            <person name="Gilroy R."/>
        </authorList>
    </citation>
    <scope>NUCLEOTIDE SEQUENCE</scope>
    <source>
        <strain evidence="1">ChiW4-1371</strain>
    </source>
</reference>
<dbReference type="Pfam" id="PF14281">
    <property type="entry name" value="PDDEXK_4"/>
    <property type="match status" value="1"/>
</dbReference>
<gene>
    <name evidence="1" type="ORF">H9804_06765</name>
</gene>
<dbReference type="AlphaFoldDB" id="A0A9D2KAS3"/>
<reference evidence="1" key="1">
    <citation type="journal article" date="2021" name="PeerJ">
        <title>Extensive microbial diversity within the chicken gut microbiome revealed by metagenomics and culture.</title>
        <authorList>
            <person name="Gilroy R."/>
            <person name="Ravi A."/>
            <person name="Getino M."/>
            <person name="Pursley I."/>
            <person name="Horton D.L."/>
            <person name="Alikhan N.F."/>
            <person name="Baker D."/>
            <person name="Gharbi K."/>
            <person name="Hall N."/>
            <person name="Watson M."/>
            <person name="Adriaenssens E.M."/>
            <person name="Foster-Nyarko E."/>
            <person name="Jarju S."/>
            <person name="Secka A."/>
            <person name="Antonio M."/>
            <person name="Oren A."/>
            <person name="Chaudhuri R.R."/>
            <person name="La Ragione R."/>
            <person name="Hildebrand F."/>
            <person name="Pallen M.J."/>
        </authorList>
    </citation>
    <scope>NUCLEOTIDE SEQUENCE</scope>
    <source>
        <strain evidence="1">ChiW4-1371</strain>
    </source>
</reference>
<evidence type="ECO:0000313" key="2">
    <source>
        <dbReference type="Proteomes" id="UP000824176"/>
    </source>
</evidence>
<evidence type="ECO:0000313" key="1">
    <source>
        <dbReference type="EMBL" id="HIZ89629.1"/>
    </source>
</evidence>
<organism evidence="1 2">
    <name type="scientific">Candidatus Mucispirillum faecigallinarum</name>
    <dbReference type="NCBI Taxonomy" id="2838699"/>
    <lineage>
        <taxon>Bacteria</taxon>
        <taxon>Pseudomonadati</taxon>
        <taxon>Deferribacterota</taxon>
        <taxon>Deferribacteres</taxon>
        <taxon>Deferribacterales</taxon>
        <taxon>Mucispirillaceae</taxon>
        <taxon>Mucispirillum</taxon>
    </lineage>
</organism>
<dbReference type="Proteomes" id="UP000824176">
    <property type="component" value="Unassembled WGS sequence"/>
</dbReference>
<sequence length="333" mass="39537">MNKPNLFEIGTKELAQDAFLTWLISYADNQYIEHKELNTLAKDFIKMMVGNNNLNIEKVYCWRQWEKIDISVTVNDKYFIIIEDKTGTNQHGNQLSNYKVKAQDHCNENNLELVCVFLKTRDDSTYTINSVEKEGYKYISRNDLLSLFEKHSHIKNDILLDYIERLKNIEAKTNSYKTDLLSIKDSYDACCGFYKELEKRISKRLKDKSMENALCNWEQVNNPGGMFLGFWFYPANYHKSNMYFQIENYFEKRNNIRVLIKTESKDRNEINKMLETAYKIGKKYNIDIEKVSRLKIHTWTPIAYIKNDIFSGTYEECLNNIEHILDMFDDFSV</sequence>
<proteinExistence type="predicted"/>
<dbReference type="InterPro" id="IPR029470">
    <property type="entry name" value="PDDEXK_4"/>
</dbReference>
<dbReference type="EMBL" id="DXAQ01000105">
    <property type="protein sequence ID" value="HIZ89629.1"/>
    <property type="molecule type" value="Genomic_DNA"/>
</dbReference>
<accession>A0A9D2KAS3</accession>